<evidence type="ECO:0000313" key="1">
    <source>
        <dbReference type="EMBL" id="KAJ7521273.1"/>
    </source>
</evidence>
<gene>
    <name evidence="1" type="ORF">O6H91_19G045000</name>
</gene>
<reference evidence="2" key="1">
    <citation type="journal article" date="2024" name="Proc. Natl. Acad. Sci. U.S.A.">
        <title>Extraordinary preservation of gene collinearity over three hundred million years revealed in homosporous lycophytes.</title>
        <authorList>
            <person name="Li C."/>
            <person name="Wickell D."/>
            <person name="Kuo L.Y."/>
            <person name="Chen X."/>
            <person name="Nie B."/>
            <person name="Liao X."/>
            <person name="Peng D."/>
            <person name="Ji J."/>
            <person name="Jenkins J."/>
            <person name="Williams M."/>
            <person name="Shu S."/>
            <person name="Plott C."/>
            <person name="Barry K."/>
            <person name="Rajasekar S."/>
            <person name="Grimwood J."/>
            <person name="Han X."/>
            <person name="Sun S."/>
            <person name="Hou Z."/>
            <person name="He W."/>
            <person name="Dai G."/>
            <person name="Sun C."/>
            <person name="Schmutz J."/>
            <person name="Leebens-Mack J.H."/>
            <person name="Li F.W."/>
            <person name="Wang L."/>
        </authorList>
    </citation>
    <scope>NUCLEOTIDE SEQUENCE [LARGE SCALE GENOMIC DNA]</scope>
    <source>
        <strain evidence="2">cv. PW_Plant_1</strain>
    </source>
</reference>
<protein>
    <submittedName>
        <fullName evidence="1">Uncharacterized protein</fullName>
    </submittedName>
</protein>
<accession>A0ACC2AUT8</accession>
<dbReference type="Proteomes" id="UP001162992">
    <property type="component" value="Chromosome 19"/>
</dbReference>
<sequence length="485" mass="53992">MKAAQHHTSLLHVVLFALPLKGHIQPALNLAERLHSKGVSITFVSAQYEISILQHRYSRFQFVGFSEEEPRPPNFQPESLAGVSWALRSTYRMRSSFEKLITEVMSAAKPPICIVSDYFLSWTRGVAEQFHFRWYAFHPSSASYLALQFYTPTILSKYRRLSSSHYDDAGAVTHFVDSDGPICVPGIGCLEVDDIPHFLRNNFPLASHNAVANSASNLHEAAGVLVNTYGELEKSAHQALCSHLKLNPNMVEIFPVGPYLSIAETSDDGSTLNPEVQKAINWLNDQEASSVLYICFGSLFKPSLRQIQELAFGLEASGYPFFWVVRSPASTESEGYDLSQILPPHFLSRTRKQGKVFTGWAPQLRILSHSSVGGFLSHCGWNSITESIVMGIPILAFPQGADQMINARLLSEELKVALVLGKGDKGLVERCQIERAVRNLMEDHENRKRARELQIAARRAIAEGGSSQKSLEEFIQSATTPYPSQ</sequence>
<name>A0ACC2AUT8_DIPCM</name>
<proteinExistence type="predicted"/>
<comment type="caution">
    <text evidence="1">The sequence shown here is derived from an EMBL/GenBank/DDBJ whole genome shotgun (WGS) entry which is preliminary data.</text>
</comment>
<keyword evidence="2" id="KW-1185">Reference proteome</keyword>
<evidence type="ECO:0000313" key="2">
    <source>
        <dbReference type="Proteomes" id="UP001162992"/>
    </source>
</evidence>
<dbReference type="EMBL" id="CM055110">
    <property type="protein sequence ID" value="KAJ7521273.1"/>
    <property type="molecule type" value="Genomic_DNA"/>
</dbReference>
<organism evidence="1 2">
    <name type="scientific">Diphasiastrum complanatum</name>
    <name type="common">Issler's clubmoss</name>
    <name type="synonym">Lycopodium complanatum</name>
    <dbReference type="NCBI Taxonomy" id="34168"/>
    <lineage>
        <taxon>Eukaryota</taxon>
        <taxon>Viridiplantae</taxon>
        <taxon>Streptophyta</taxon>
        <taxon>Embryophyta</taxon>
        <taxon>Tracheophyta</taxon>
        <taxon>Lycopodiopsida</taxon>
        <taxon>Lycopodiales</taxon>
        <taxon>Lycopodiaceae</taxon>
        <taxon>Lycopodioideae</taxon>
        <taxon>Diphasiastrum</taxon>
    </lineage>
</organism>